<dbReference type="InterPro" id="IPR036770">
    <property type="entry name" value="Ankyrin_rpt-contain_sf"/>
</dbReference>
<evidence type="ECO:0000313" key="2">
    <source>
        <dbReference type="EMBL" id="CAF1448039.1"/>
    </source>
</evidence>
<name>A0A815PF69_9BILA</name>
<accession>A0A815PF69</accession>
<dbReference type="AlphaFoldDB" id="A0A815PF69"/>
<reference evidence="2" key="1">
    <citation type="submission" date="2021-02" db="EMBL/GenBank/DDBJ databases">
        <authorList>
            <person name="Nowell W R."/>
        </authorList>
    </citation>
    <scope>NUCLEOTIDE SEQUENCE</scope>
</reference>
<comment type="caution">
    <text evidence="2">The sequence shown here is derived from an EMBL/GenBank/DDBJ whole genome shotgun (WGS) entry which is preliminary data.</text>
</comment>
<dbReference type="SUPFAM" id="SSF48403">
    <property type="entry name" value="Ankyrin repeat"/>
    <property type="match status" value="1"/>
</dbReference>
<feature type="compositionally biased region" description="Basic residues" evidence="1">
    <location>
        <begin position="9"/>
        <end position="21"/>
    </location>
</feature>
<dbReference type="Gene3D" id="1.25.40.20">
    <property type="entry name" value="Ankyrin repeat-containing domain"/>
    <property type="match status" value="1"/>
</dbReference>
<sequence length="167" mass="18583">MITSTPMKDKKKTSSANKHNRSTVARTLKFETVKILLSNAQFGGLSLIDENICLHLSASNDQIECIRHLLKFSANSLLENNLSLTAYHVILQRFLSTQSSSFKINQTTALPVSTGVNPTDVFLRHQLARTIKTHCNQSEELCSEMDTFIFALDENLIDDDTVLAAAI</sequence>
<feature type="region of interest" description="Disordered" evidence="1">
    <location>
        <begin position="1"/>
        <end position="21"/>
    </location>
</feature>
<dbReference type="Proteomes" id="UP000663889">
    <property type="component" value="Unassembled WGS sequence"/>
</dbReference>
<organism evidence="2 3">
    <name type="scientific">Rotaria sordida</name>
    <dbReference type="NCBI Taxonomy" id="392033"/>
    <lineage>
        <taxon>Eukaryota</taxon>
        <taxon>Metazoa</taxon>
        <taxon>Spiralia</taxon>
        <taxon>Gnathifera</taxon>
        <taxon>Rotifera</taxon>
        <taxon>Eurotatoria</taxon>
        <taxon>Bdelloidea</taxon>
        <taxon>Philodinida</taxon>
        <taxon>Philodinidae</taxon>
        <taxon>Rotaria</taxon>
    </lineage>
</organism>
<evidence type="ECO:0000256" key="1">
    <source>
        <dbReference type="SAM" id="MobiDB-lite"/>
    </source>
</evidence>
<evidence type="ECO:0000313" key="3">
    <source>
        <dbReference type="Proteomes" id="UP000663889"/>
    </source>
</evidence>
<gene>
    <name evidence="2" type="ORF">SEV965_LOCUS33553</name>
</gene>
<protein>
    <submittedName>
        <fullName evidence="2">Uncharacterized protein</fullName>
    </submittedName>
</protein>
<proteinExistence type="predicted"/>
<dbReference type="EMBL" id="CAJNOU010004610">
    <property type="protein sequence ID" value="CAF1448039.1"/>
    <property type="molecule type" value="Genomic_DNA"/>
</dbReference>